<dbReference type="EMBL" id="CAHIKZ030003303">
    <property type="protein sequence ID" value="CAE1298569.1"/>
    <property type="molecule type" value="Genomic_DNA"/>
</dbReference>
<keyword evidence="1" id="KW-0812">Transmembrane</keyword>
<dbReference type="AlphaFoldDB" id="A0A812DCB4"/>
<feature type="transmembrane region" description="Helical" evidence="1">
    <location>
        <begin position="106"/>
        <end position="127"/>
    </location>
</feature>
<accession>A0A812DCB4</accession>
<evidence type="ECO:0000256" key="1">
    <source>
        <dbReference type="SAM" id="Phobius"/>
    </source>
</evidence>
<feature type="transmembrane region" description="Helical" evidence="1">
    <location>
        <begin position="134"/>
        <end position="153"/>
    </location>
</feature>
<proteinExistence type="predicted"/>
<keyword evidence="1" id="KW-1133">Transmembrane helix</keyword>
<protein>
    <submittedName>
        <fullName evidence="2">Uncharacterized protein</fullName>
    </submittedName>
</protein>
<organism evidence="2 3">
    <name type="scientific">Acanthosepion pharaonis</name>
    <name type="common">Pharaoh cuttlefish</name>
    <name type="synonym">Sepia pharaonis</name>
    <dbReference type="NCBI Taxonomy" id="158019"/>
    <lineage>
        <taxon>Eukaryota</taxon>
        <taxon>Metazoa</taxon>
        <taxon>Spiralia</taxon>
        <taxon>Lophotrochozoa</taxon>
        <taxon>Mollusca</taxon>
        <taxon>Cephalopoda</taxon>
        <taxon>Coleoidea</taxon>
        <taxon>Decapodiformes</taxon>
        <taxon>Sepiida</taxon>
        <taxon>Sepiina</taxon>
        <taxon>Sepiidae</taxon>
        <taxon>Acanthosepion</taxon>
    </lineage>
</organism>
<keyword evidence="3" id="KW-1185">Reference proteome</keyword>
<feature type="transmembrane region" description="Helical" evidence="1">
    <location>
        <begin position="48"/>
        <end position="70"/>
    </location>
</feature>
<gene>
    <name evidence="2" type="ORF">SPHA_52661</name>
</gene>
<feature type="transmembrane region" description="Helical" evidence="1">
    <location>
        <begin position="205"/>
        <end position="228"/>
    </location>
</feature>
<dbReference type="Proteomes" id="UP000597762">
    <property type="component" value="Unassembled WGS sequence"/>
</dbReference>
<evidence type="ECO:0000313" key="3">
    <source>
        <dbReference type="Proteomes" id="UP000597762"/>
    </source>
</evidence>
<feature type="transmembrane region" description="Helical" evidence="1">
    <location>
        <begin position="82"/>
        <end position="100"/>
    </location>
</feature>
<evidence type="ECO:0000313" key="2">
    <source>
        <dbReference type="EMBL" id="CAE1298569.1"/>
    </source>
</evidence>
<sequence length="278" mass="31563">MFPLSLSLSLSVSFLLFFFFRLFSKIVSPIYSSQSPSSPDMVHFFLSNSLSLFILSSRTNFLLSIIVSPFYSFSTPSSPDRVLLFSCEGLFPFLSFSLISPNSFSLFTMIVFPFHSSVALSFSGINFSFSSSRALFLHDLIPNYLFFTLFSRIDSHFHFSFFPTNYFLSLPNNSVRIPLLLPLLVLPPLLYLLQLGSHSSHFYAYPSLSSTLFFISFHSFFFFSSLPFHLLSLRSSSSSLFITVGISFILFLCLSIPLFLTHFSLFSFVSPSFLLPSF</sequence>
<comment type="caution">
    <text evidence="2">The sequence shown here is derived from an EMBL/GenBank/DDBJ whole genome shotgun (WGS) entry which is preliminary data.</text>
</comment>
<keyword evidence="1" id="KW-0472">Membrane</keyword>
<name>A0A812DCB4_ACAPH</name>
<feature type="transmembrane region" description="Helical" evidence="1">
    <location>
        <begin position="173"/>
        <end position="193"/>
    </location>
</feature>
<reference evidence="2" key="1">
    <citation type="submission" date="2021-01" db="EMBL/GenBank/DDBJ databases">
        <authorList>
            <person name="Li R."/>
            <person name="Bekaert M."/>
        </authorList>
    </citation>
    <scope>NUCLEOTIDE SEQUENCE</scope>
    <source>
        <strain evidence="2">Farmed</strain>
    </source>
</reference>
<feature type="transmembrane region" description="Helical" evidence="1">
    <location>
        <begin position="240"/>
        <end position="260"/>
    </location>
</feature>